<dbReference type="Pfam" id="PF13412">
    <property type="entry name" value="HTH_24"/>
    <property type="match status" value="1"/>
</dbReference>
<dbReference type="InterPro" id="IPR036390">
    <property type="entry name" value="WH_DNA-bd_sf"/>
</dbReference>
<dbReference type="GO" id="GO:0016301">
    <property type="term" value="F:kinase activity"/>
    <property type="evidence" value="ECO:0007669"/>
    <property type="project" value="UniProtKB-KW"/>
</dbReference>
<dbReference type="InterPro" id="IPR043129">
    <property type="entry name" value="ATPase_NBD"/>
</dbReference>
<dbReference type="PANTHER" id="PTHR18964:SF149">
    <property type="entry name" value="BIFUNCTIONAL UDP-N-ACETYLGLUCOSAMINE 2-EPIMERASE_N-ACETYLMANNOSAMINE KINASE"/>
    <property type="match status" value="1"/>
</dbReference>
<organism evidence="3 4">
    <name type="scientific">Asticcacaulis endophyticus</name>
    <dbReference type="NCBI Taxonomy" id="1395890"/>
    <lineage>
        <taxon>Bacteria</taxon>
        <taxon>Pseudomonadati</taxon>
        <taxon>Pseudomonadota</taxon>
        <taxon>Alphaproteobacteria</taxon>
        <taxon>Caulobacterales</taxon>
        <taxon>Caulobacteraceae</taxon>
        <taxon>Asticcacaulis</taxon>
    </lineage>
</organism>
<evidence type="ECO:0000256" key="2">
    <source>
        <dbReference type="SAM" id="MobiDB-lite"/>
    </source>
</evidence>
<reference evidence="3" key="2">
    <citation type="submission" date="2020-09" db="EMBL/GenBank/DDBJ databases">
        <authorList>
            <person name="Sun Q."/>
            <person name="Kim S."/>
        </authorList>
    </citation>
    <scope>NUCLEOTIDE SEQUENCE</scope>
    <source>
        <strain evidence="3">KCTC 32296</strain>
    </source>
</reference>
<dbReference type="EMBL" id="BMZB01000001">
    <property type="protein sequence ID" value="GGZ28287.1"/>
    <property type="molecule type" value="Genomic_DNA"/>
</dbReference>
<dbReference type="Pfam" id="PF00480">
    <property type="entry name" value="ROK"/>
    <property type="match status" value="1"/>
</dbReference>
<dbReference type="AlphaFoldDB" id="A0A918PZM2"/>
<dbReference type="InterPro" id="IPR000600">
    <property type="entry name" value="ROK"/>
</dbReference>
<proteinExistence type="inferred from homology"/>
<feature type="region of interest" description="Disordered" evidence="2">
    <location>
        <begin position="1"/>
        <end position="25"/>
    </location>
</feature>
<comment type="similarity">
    <text evidence="1">Belongs to the ROK (NagC/XylR) family.</text>
</comment>
<protein>
    <submittedName>
        <fullName evidence="3">Sugar kinase</fullName>
    </submittedName>
</protein>
<gene>
    <name evidence="3" type="primary">xylR</name>
    <name evidence="3" type="ORF">GCM10011273_12600</name>
</gene>
<reference evidence="3" key="1">
    <citation type="journal article" date="2014" name="Int. J. Syst. Evol. Microbiol.">
        <title>Complete genome sequence of Corynebacterium casei LMG S-19264T (=DSM 44701T), isolated from a smear-ripened cheese.</title>
        <authorList>
            <consortium name="US DOE Joint Genome Institute (JGI-PGF)"/>
            <person name="Walter F."/>
            <person name="Albersmeier A."/>
            <person name="Kalinowski J."/>
            <person name="Ruckert C."/>
        </authorList>
    </citation>
    <scope>NUCLEOTIDE SEQUENCE</scope>
    <source>
        <strain evidence="3">KCTC 32296</strain>
    </source>
</reference>
<evidence type="ECO:0000256" key="1">
    <source>
        <dbReference type="ARBA" id="ARBA00006479"/>
    </source>
</evidence>
<dbReference type="Proteomes" id="UP000662572">
    <property type="component" value="Unassembled WGS sequence"/>
</dbReference>
<dbReference type="SUPFAM" id="SSF53067">
    <property type="entry name" value="Actin-like ATPase domain"/>
    <property type="match status" value="1"/>
</dbReference>
<dbReference type="InterPro" id="IPR036388">
    <property type="entry name" value="WH-like_DNA-bd_sf"/>
</dbReference>
<evidence type="ECO:0000313" key="3">
    <source>
        <dbReference type="EMBL" id="GGZ28287.1"/>
    </source>
</evidence>
<accession>A0A918PZM2</accession>
<dbReference type="PANTHER" id="PTHR18964">
    <property type="entry name" value="ROK (REPRESSOR, ORF, KINASE) FAMILY"/>
    <property type="match status" value="1"/>
</dbReference>
<dbReference type="SUPFAM" id="SSF46785">
    <property type="entry name" value="Winged helix' DNA-binding domain"/>
    <property type="match status" value="1"/>
</dbReference>
<dbReference type="RefSeq" id="WP_308429905.1">
    <property type="nucleotide sequence ID" value="NZ_BMZB01000001.1"/>
</dbReference>
<dbReference type="Gene3D" id="1.10.10.10">
    <property type="entry name" value="Winged helix-like DNA-binding domain superfamily/Winged helix DNA-binding domain"/>
    <property type="match status" value="1"/>
</dbReference>
<evidence type="ECO:0000313" key="4">
    <source>
        <dbReference type="Proteomes" id="UP000662572"/>
    </source>
</evidence>
<feature type="compositionally biased region" description="Basic and acidic residues" evidence="2">
    <location>
        <begin position="1"/>
        <end position="14"/>
    </location>
</feature>
<dbReference type="Gene3D" id="3.30.420.40">
    <property type="match status" value="2"/>
</dbReference>
<name>A0A918PZM2_9CAUL</name>
<keyword evidence="3" id="KW-0418">Kinase</keyword>
<keyword evidence="3" id="KW-0808">Transferase</keyword>
<sequence>MMSADERFDIDRSAAKPANYGEGMSGTNLERAGDHNQRVTLQAVRANGPITRADLAQITGLTAPAIANITKRLLDDNMILKAGRLLGGRGQPATKLVVNPDGAFSIGLNIDRDHIAVVALDFEGKVRARISREVHFAMPDEVVAFFKAAIEQIRHDHAINFERLIGIGIGMPDDLGRVRLPNRPEAYEVWSEIDVAELFGPILNVPVSLENDATAAAIGEMQFGHGLQTASFIYTLISAGLGGGLVINGHYFRGTHGRSGEIGFLPIVRQTPDGTQTPASLQDAVSLYALYAHLNAAGHAVSTPADLDNLPPEGLSVVDDWIEKAASYLHDPFLTLSCAINPEAHYIGGRLPATVIEKLCARLNEAYAKLSDRVPKIAPVTRAALAVDSAAMGAAILPFNERFLPIREALMKTA</sequence>
<comment type="caution">
    <text evidence="3">The sequence shown here is derived from an EMBL/GenBank/DDBJ whole genome shotgun (WGS) entry which is preliminary data.</text>
</comment>
<keyword evidence="4" id="KW-1185">Reference proteome</keyword>